<dbReference type="SUPFAM" id="SSF51445">
    <property type="entry name" value="(Trans)glycosidases"/>
    <property type="match status" value="1"/>
</dbReference>
<feature type="compositionally biased region" description="Acidic residues" evidence="11">
    <location>
        <begin position="497"/>
        <end position="508"/>
    </location>
</feature>
<evidence type="ECO:0000256" key="3">
    <source>
        <dbReference type="ARBA" id="ARBA00012560"/>
    </source>
</evidence>
<reference evidence="12" key="2">
    <citation type="journal article" date="2021" name="PeerJ">
        <title>Extensive microbial diversity within the chicken gut microbiome revealed by metagenomics and culture.</title>
        <authorList>
            <person name="Gilroy R."/>
            <person name="Ravi A."/>
            <person name="Getino M."/>
            <person name="Pursley I."/>
            <person name="Horton D.L."/>
            <person name="Alikhan N.F."/>
            <person name="Baker D."/>
            <person name="Gharbi K."/>
            <person name="Hall N."/>
            <person name="Watson M."/>
            <person name="Adriaenssens E.M."/>
            <person name="Foster-Nyarko E."/>
            <person name="Jarju S."/>
            <person name="Secka A."/>
            <person name="Antonio M."/>
            <person name="Oren A."/>
            <person name="Chaudhuri R.R."/>
            <person name="La Ragione R."/>
            <person name="Hildebrand F."/>
            <person name="Pallen M.J."/>
        </authorList>
    </citation>
    <scope>NUCLEOTIDE SEQUENCE</scope>
    <source>
        <strain evidence="12">ChiBcec2-4451</strain>
    </source>
</reference>
<dbReference type="GO" id="GO:0005975">
    <property type="term" value="P:carbohydrate metabolic process"/>
    <property type="evidence" value="ECO:0007669"/>
    <property type="project" value="InterPro"/>
</dbReference>
<sequence>MRASGVLMPVFSLPSRYGIGCFSKEAYEFVDRLSWAGQARWQVLPLGPTGYGDSPYQPFSTFAGNPYFIDLEALVEEGLLTSQECDSCQWGEDPRFVDYGKIYESRYPLLRKAFARFEADDDYREFCRHEAYWMDDYCLFRALKDSQGGKPWMEWDDELRTRDAAAIREAKEELAEEIEFFRFLQYKFQQQWKKLKSYAHKKGIRIIGDLPIYVASDSADAWANPRLFQFDEDHRPKAIAGCPPDAFSATGQMWGNPLYDWEYHEKTGYAWWIERMKKSFELYDTVRVDHFRAFAEYYSIPCDAENASAGKWVEGPGMKLFDALEKALGPMDLIAEDLGTLDDKVFDLLDAAGYPGMKVLQFAFDSGNTNFYLPHHYKRNCVVYTGTHDNDTTKAWYYSMNDWAREYSKAYLNNYDRPWEDISWDFIRAAHASVADLSVIPMQDLLCAGSEGRINHPSTMGMNWRWRMLPGEFRDDIIGRFRWLTDTFQRILPPPAPEEEEETAEENAGELPETENVMADAGDGQE</sequence>
<dbReference type="NCBIfam" id="NF011080">
    <property type="entry name" value="PRK14508.1-3"/>
    <property type="match status" value="1"/>
</dbReference>
<evidence type="ECO:0000256" key="6">
    <source>
        <dbReference type="ARBA" id="ARBA00022679"/>
    </source>
</evidence>
<keyword evidence="5 10" id="KW-0328">Glycosyltransferase</keyword>
<dbReference type="InterPro" id="IPR017853">
    <property type="entry name" value="GH"/>
</dbReference>
<evidence type="ECO:0000313" key="12">
    <source>
        <dbReference type="EMBL" id="HIV12698.1"/>
    </source>
</evidence>
<dbReference type="Proteomes" id="UP000886723">
    <property type="component" value="Unassembled WGS sequence"/>
</dbReference>
<dbReference type="NCBIfam" id="TIGR00217">
    <property type="entry name" value="malQ"/>
    <property type="match status" value="1"/>
</dbReference>
<dbReference type="EMBL" id="DVON01000135">
    <property type="protein sequence ID" value="HIV12698.1"/>
    <property type="molecule type" value="Genomic_DNA"/>
</dbReference>
<evidence type="ECO:0000256" key="8">
    <source>
        <dbReference type="ARBA" id="ARBA00031423"/>
    </source>
</evidence>
<evidence type="ECO:0000256" key="11">
    <source>
        <dbReference type="SAM" id="MobiDB-lite"/>
    </source>
</evidence>
<reference evidence="12" key="1">
    <citation type="submission" date="2020-10" db="EMBL/GenBank/DDBJ databases">
        <authorList>
            <person name="Gilroy R."/>
        </authorList>
    </citation>
    <scope>NUCLEOTIDE SEQUENCE</scope>
    <source>
        <strain evidence="12">ChiBcec2-4451</strain>
    </source>
</reference>
<name>A0A9D1NUG6_9FIRM</name>
<comment type="similarity">
    <text evidence="2 10">Belongs to the disproportionating enzyme family.</text>
</comment>
<feature type="region of interest" description="Disordered" evidence="11">
    <location>
        <begin position="492"/>
        <end position="526"/>
    </location>
</feature>
<accession>A0A9D1NUG6</accession>
<comment type="caution">
    <text evidence="12">The sequence shown here is derived from an EMBL/GenBank/DDBJ whole genome shotgun (WGS) entry which is preliminary data.</text>
</comment>
<comment type="catalytic activity">
    <reaction evidence="1 10">
        <text>Transfers a segment of a (1-&gt;4)-alpha-D-glucan to a new position in an acceptor, which may be glucose or a (1-&gt;4)-alpha-D-glucan.</text>
        <dbReference type="EC" id="2.4.1.25"/>
    </reaction>
</comment>
<dbReference type="GO" id="GO:0004134">
    <property type="term" value="F:4-alpha-glucanotransferase activity"/>
    <property type="evidence" value="ECO:0007669"/>
    <property type="project" value="UniProtKB-EC"/>
</dbReference>
<evidence type="ECO:0000313" key="13">
    <source>
        <dbReference type="Proteomes" id="UP000886723"/>
    </source>
</evidence>
<dbReference type="PANTHER" id="PTHR32438">
    <property type="entry name" value="4-ALPHA-GLUCANOTRANSFERASE DPE1, CHLOROPLASTIC/AMYLOPLASTIC"/>
    <property type="match status" value="1"/>
</dbReference>
<evidence type="ECO:0000256" key="2">
    <source>
        <dbReference type="ARBA" id="ARBA00005684"/>
    </source>
</evidence>
<evidence type="ECO:0000256" key="7">
    <source>
        <dbReference type="ARBA" id="ARBA00023277"/>
    </source>
</evidence>
<dbReference type="EC" id="2.4.1.25" evidence="3 10"/>
<evidence type="ECO:0000256" key="9">
    <source>
        <dbReference type="ARBA" id="ARBA00031501"/>
    </source>
</evidence>
<organism evidence="12 13">
    <name type="scientific">Candidatus Pullilachnospira stercoravium</name>
    <dbReference type="NCBI Taxonomy" id="2840913"/>
    <lineage>
        <taxon>Bacteria</taxon>
        <taxon>Bacillati</taxon>
        <taxon>Bacillota</taxon>
        <taxon>Clostridia</taxon>
        <taxon>Lachnospirales</taxon>
        <taxon>Lachnospiraceae</taxon>
        <taxon>Lachnospiraceae incertae sedis</taxon>
        <taxon>Candidatus Pullilachnospira</taxon>
    </lineage>
</organism>
<dbReference type="InterPro" id="IPR003385">
    <property type="entry name" value="Glyco_hydro_77"/>
</dbReference>
<dbReference type="Pfam" id="PF02446">
    <property type="entry name" value="Glyco_hydro_77"/>
    <property type="match status" value="1"/>
</dbReference>
<evidence type="ECO:0000256" key="1">
    <source>
        <dbReference type="ARBA" id="ARBA00000439"/>
    </source>
</evidence>
<dbReference type="PANTHER" id="PTHR32438:SF5">
    <property type="entry name" value="4-ALPHA-GLUCANOTRANSFERASE DPE1, CHLOROPLASTIC_AMYLOPLASTIC"/>
    <property type="match status" value="1"/>
</dbReference>
<keyword evidence="6 10" id="KW-0808">Transferase</keyword>
<evidence type="ECO:0000256" key="4">
    <source>
        <dbReference type="ARBA" id="ARBA00020295"/>
    </source>
</evidence>
<protein>
    <recommendedName>
        <fullName evidence="4 10">4-alpha-glucanotransferase</fullName>
        <ecNumber evidence="3 10">2.4.1.25</ecNumber>
    </recommendedName>
    <alternativeName>
        <fullName evidence="8 10">Amylomaltase</fullName>
    </alternativeName>
    <alternativeName>
        <fullName evidence="9 10">Disproportionating enzyme</fullName>
    </alternativeName>
</protein>
<dbReference type="Gene3D" id="3.20.20.80">
    <property type="entry name" value="Glycosidases"/>
    <property type="match status" value="1"/>
</dbReference>
<dbReference type="AlphaFoldDB" id="A0A9D1NUG6"/>
<evidence type="ECO:0000256" key="10">
    <source>
        <dbReference type="RuleBase" id="RU361207"/>
    </source>
</evidence>
<gene>
    <name evidence="12" type="primary">malQ</name>
    <name evidence="12" type="ORF">IAA63_06110</name>
</gene>
<evidence type="ECO:0000256" key="5">
    <source>
        <dbReference type="ARBA" id="ARBA00022676"/>
    </source>
</evidence>
<keyword evidence="7 10" id="KW-0119">Carbohydrate metabolism</keyword>
<proteinExistence type="inferred from homology"/>